<organism evidence="2">
    <name type="scientific">human gut metagenome</name>
    <dbReference type="NCBI Taxonomy" id="408170"/>
    <lineage>
        <taxon>unclassified sequences</taxon>
        <taxon>metagenomes</taxon>
        <taxon>organismal metagenomes</taxon>
    </lineage>
</organism>
<evidence type="ECO:0000313" key="2">
    <source>
        <dbReference type="EMBL" id="EKC79247.1"/>
    </source>
</evidence>
<dbReference type="SUPFAM" id="SSF56300">
    <property type="entry name" value="Metallo-dependent phosphatases"/>
    <property type="match status" value="1"/>
</dbReference>
<dbReference type="NCBIfam" id="TIGR00040">
    <property type="entry name" value="yfcE"/>
    <property type="match status" value="1"/>
</dbReference>
<dbReference type="AlphaFoldDB" id="K1U1Y2"/>
<proteinExistence type="predicted"/>
<dbReference type="InterPro" id="IPR029052">
    <property type="entry name" value="Metallo-depent_PP-like"/>
</dbReference>
<comment type="caution">
    <text evidence="2">The sequence shown here is derived from an EMBL/GenBank/DDBJ whole genome shotgun (WGS) entry which is preliminary data.</text>
</comment>
<dbReference type="Gene3D" id="3.60.21.10">
    <property type="match status" value="1"/>
</dbReference>
<gene>
    <name evidence="2" type="ORF">LEA_02648</name>
</gene>
<protein>
    <submittedName>
        <fullName evidence="2">Phosphodiesterase, family</fullName>
    </submittedName>
</protein>
<evidence type="ECO:0000259" key="1">
    <source>
        <dbReference type="Pfam" id="PF12850"/>
    </source>
</evidence>
<dbReference type="EMBL" id="AJWY01001806">
    <property type="protein sequence ID" value="EKC79247.1"/>
    <property type="molecule type" value="Genomic_DNA"/>
</dbReference>
<dbReference type="NCBIfam" id="NF006988">
    <property type="entry name" value="PRK09453.1"/>
    <property type="match status" value="1"/>
</dbReference>
<name>K1U1Y2_9ZZZZ</name>
<feature type="domain" description="Calcineurin-like phosphoesterase" evidence="1">
    <location>
        <begin position="6"/>
        <end position="140"/>
    </location>
</feature>
<reference evidence="2" key="1">
    <citation type="journal article" date="2013" name="Environ. Microbiol.">
        <title>Microbiota from the distal guts of lean and obese adolescents exhibit partial functional redundancy besides clear differences in community structure.</title>
        <authorList>
            <person name="Ferrer M."/>
            <person name="Ruiz A."/>
            <person name="Lanza F."/>
            <person name="Haange S.B."/>
            <person name="Oberbach A."/>
            <person name="Till H."/>
            <person name="Bargiela R."/>
            <person name="Campoy C."/>
            <person name="Segura M.T."/>
            <person name="Richter M."/>
            <person name="von Bergen M."/>
            <person name="Seifert J."/>
            <person name="Suarez A."/>
        </authorList>
    </citation>
    <scope>NUCLEOTIDE SEQUENCE</scope>
</reference>
<dbReference type="InterPro" id="IPR024654">
    <property type="entry name" value="Calcineurin-like_PHP_lpxH"/>
</dbReference>
<sequence length="165" mass="18254">MEREQPDKLLLLGDILYHGPRNDLPEGYAPKEVIAMLNPLRERLLCVRGNCDTEVDQMVLDFPILADYALLYAGSRTVFATHGHHYNTACPPPLAKGDILLHGHTHVPAWQEFGSGNLYLNPGSVAIPKENSAHSYIMLTDSGFAWKDLEGSIYHTLALDCPNCG</sequence>
<dbReference type="InterPro" id="IPR000979">
    <property type="entry name" value="Phosphodiesterase_MJ0936/Vps29"/>
</dbReference>
<accession>K1U1Y2</accession>
<dbReference type="Pfam" id="PF12850">
    <property type="entry name" value="Metallophos_2"/>
    <property type="match status" value="1"/>
</dbReference>